<sequence>MGQLKYCTFLLAIVACTLATPTLHKSKGGTATVQHPPQAVYVPAPAPQPVQIVHPPPAKIVKPKPVFVKPVIVQPVLVVKPVVVASGGGGGHGHGGHHGKKHFLGKFK</sequence>
<feature type="compositionally biased region" description="Basic residues" evidence="1">
    <location>
        <begin position="94"/>
        <end position="108"/>
    </location>
</feature>
<dbReference type="PROSITE" id="PS51257">
    <property type="entry name" value="PROKAR_LIPOPROTEIN"/>
    <property type="match status" value="1"/>
</dbReference>
<gene>
    <name evidence="4" type="primary">LOC115626717</name>
</gene>
<keyword evidence="3" id="KW-1185">Reference proteome</keyword>
<evidence type="ECO:0000256" key="1">
    <source>
        <dbReference type="SAM" id="MobiDB-lite"/>
    </source>
</evidence>
<feature type="chain" id="PRO_5026886542" evidence="2">
    <location>
        <begin position="20"/>
        <end position="108"/>
    </location>
</feature>
<keyword evidence="2" id="KW-0732">Signal</keyword>
<dbReference type="RefSeq" id="XP_030378060.1">
    <property type="nucleotide sequence ID" value="XM_030522200.1"/>
</dbReference>
<proteinExistence type="predicted"/>
<feature type="signal peptide" evidence="2">
    <location>
        <begin position="1"/>
        <end position="19"/>
    </location>
</feature>
<evidence type="ECO:0000313" key="3">
    <source>
        <dbReference type="Proteomes" id="UP000504634"/>
    </source>
</evidence>
<evidence type="ECO:0000313" key="4">
    <source>
        <dbReference type="RefSeq" id="XP_030378060.1"/>
    </source>
</evidence>
<dbReference type="Proteomes" id="UP000504634">
    <property type="component" value="Unplaced"/>
</dbReference>
<protein>
    <submittedName>
        <fullName evidence="4">Uncharacterized protein DDB_G0272720</fullName>
    </submittedName>
</protein>
<reference evidence="4" key="1">
    <citation type="submission" date="2025-08" db="UniProtKB">
        <authorList>
            <consortium name="RefSeq"/>
        </authorList>
    </citation>
    <scope>IDENTIFICATION</scope>
    <source>
        <strain evidence="4">11010-0011.00</strain>
        <tissue evidence="4">Whole body</tissue>
    </source>
</reference>
<feature type="region of interest" description="Disordered" evidence="1">
    <location>
        <begin position="89"/>
        <end position="108"/>
    </location>
</feature>
<dbReference type="AlphaFoldDB" id="A0A6J2TRC0"/>
<name>A0A6J2TRC0_DROLE</name>
<evidence type="ECO:0000256" key="2">
    <source>
        <dbReference type="SAM" id="SignalP"/>
    </source>
</evidence>
<dbReference type="GeneID" id="115626717"/>
<organism evidence="3 4">
    <name type="scientific">Drosophila lebanonensis</name>
    <name type="common">Fruit fly</name>
    <name type="synonym">Scaptodrosophila lebanonensis</name>
    <dbReference type="NCBI Taxonomy" id="7225"/>
    <lineage>
        <taxon>Eukaryota</taxon>
        <taxon>Metazoa</taxon>
        <taxon>Ecdysozoa</taxon>
        <taxon>Arthropoda</taxon>
        <taxon>Hexapoda</taxon>
        <taxon>Insecta</taxon>
        <taxon>Pterygota</taxon>
        <taxon>Neoptera</taxon>
        <taxon>Endopterygota</taxon>
        <taxon>Diptera</taxon>
        <taxon>Brachycera</taxon>
        <taxon>Muscomorpha</taxon>
        <taxon>Ephydroidea</taxon>
        <taxon>Drosophilidae</taxon>
        <taxon>Scaptodrosophila</taxon>
    </lineage>
</organism>
<accession>A0A6J2TRC0</accession>